<protein>
    <submittedName>
        <fullName evidence="1">Uncharacterized protein</fullName>
    </submittedName>
</protein>
<sequence>METDDKEHVAIVFERINRAGVKLDSFQLLSVWSWSMDFDLQDELNSLSYELENFEF</sequence>
<evidence type="ECO:0000313" key="1">
    <source>
        <dbReference type="EMBL" id="BCZ45814.1"/>
    </source>
</evidence>
<evidence type="ECO:0000313" key="2">
    <source>
        <dbReference type="Proteomes" id="UP000824633"/>
    </source>
</evidence>
<keyword evidence="2" id="KW-1185">Reference proteome</keyword>
<name>A0ABM7TA28_9CLOT</name>
<organism evidence="1 2">
    <name type="scientific">Clostridium gelidum</name>
    <dbReference type="NCBI Taxonomy" id="704125"/>
    <lineage>
        <taxon>Bacteria</taxon>
        <taxon>Bacillati</taxon>
        <taxon>Bacillota</taxon>
        <taxon>Clostridia</taxon>
        <taxon>Eubacteriales</taxon>
        <taxon>Clostridiaceae</taxon>
        <taxon>Clostridium</taxon>
    </lineage>
</organism>
<reference evidence="2" key="1">
    <citation type="submission" date="2021-07" db="EMBL/GenBank/DDBJ databases">
        <title>Complete genome sequencing of a Clostridium isolate.</title>
        <authorList>
            <person name="Ueki A."/>
            <person name="Tonouchi A."/>
        </authorList>
    </citation>
    <scope>NUCLEOTIDE SEQUENCE [LARGE SCALE GENOMIC DNA]</scope>
    <source>
        <strain evidence="2">C5S11</strain>
    </source>
</reference>
<gene>
    <name evidence="1" type="ORF">psyc5s11_18810</name>
</gene>
<proteinExistence type="predicted"/>
<dbReference type="EMBL" id="AP024849">
    <property type="protein sequence ID" value="BCZ45814.1"/>
    <property type="molecule type" value="Genomic_DNA"/>
</dbReference>
<accession>A0ABM7TA28</accession>
<dbReference type="Proteomes" id="UP000824633">
    <property type="component" value="Chromosome"/>
</dbReference>
<dbReference type="RefSeq" id="WP_224037367.1">
    <property type="nucleotide sequence ID" value="NZ_AP024849.1"/>
</dbReference>